<protein>
    <submittedName>
        <fullName evidence="1">Uncharacterized protein</fullName>
    </submittedName>
</protein>
<dbReference type="AlphaFoldDB" id="A0A9P0ZIH8"/>
<keyword evidence="2" id="KW-1185">Reference proteome</keyword>
<dbReference type="Proteomes" id="UP001152484">
    <property type="component" value="Unassembled WGS sequence"/>
</dbReference>
<accession>A0A9P0ZIH8</accession>
<dbReference type="EMBL" id="CAMAPE010000038">
    <property type="protein sequence ID" value="CAH9100660.1"/>
    <property type="molecule type" value="Genomic_DNA"/>
</dbReference>
<gene>
    <name evidence="1" type="ORF">CEURO_LOCUS15031</name>
</gene>
<evidence type="ECO:0000313" key="1">
    <source>
        <dbReference type="EMBL" id="CAH9100660.1"/>
    </source>
</evidence>
<dbReference type="OrthoDB" id="1317660at2759"/>
<proteinExistence type="predicted"/>
<comment type="caution">
    <text evidence="1">The sequence shown here is derived from an EMBL/GenBank/DDBJ whole genome shotgun (WGS) entry which is preliminary data.</text>
</comment>
<evidence type="ECO:0000313" key="2">
    <source>
        <dbReference type="Proteomes" id="UP001152484"/>
    </source>
</evidence>
<organism evidence="1 2">
    <name type="scientific">Cuscuta europaea</name>
    <name type="common">European dodder</name>
    <dbReference type="NCBI Taxonomy" id="41803"/>
    <lineage>
        <taxon>Eukaryota</taxon>
        <taxon>Viridiplantae</taxon>
        <taxon>Streptophyta</taxon>
        <taxon>Embryophyta</taxon>
        <taxon>Tracheophyta</taxon>
        <taxon>Spermatophyta</taxon>
        <taxon>Magnoliopsida</taxon>
        <taxon>eudicotyledons</taxon>
        <taxon>Gunneridae</taxon>
        <taxon>Pentapetalae</taxon>
        <taxon>asterids</taxon>
        <taxon>lamiids</taxon>
        <taxon>Solanales</taxon>
        <taxon>Convolvulaceae</taxon>
        <taxon>Cuscuteae</taxon>
        <taxon>Cuscuta</taxon>
        <taxon>Cuscuta subgen. Cuscuta</taxon>
    </lineage>
</organism>
<sequence length="142" mass="16547">MPLYRRRTFVGRNCWLGEGTENRQQIHGNHKESHEANRTGLLLSGKTRLSSCSDVLQCSKPEPTDECWKLMVQYIQDDGNEGRVFPPKDPFPSCCPEVRNLGEECFWYWVDHENGKIGYGRYDVEVIFFQTSNAWTLCHQML</sequence>
<name>A0A9P0ZIH8_CUSEU</name>
<reference evidence="1" key="1">
    <citation type="submission" date="2022-07" db="EMBL/GenBank/DDBJ databases">
        <authorList>
            <person name="Macas J."/>
            <person name="Novak P."/>
            <person name="Neumann P."/>
        </authorList>
    </citation>
    <scope>NUCLEOTIDE SEQUENCE</scope>
</reference>